<evidence type="ECO:0000313" key="3">
    <source>
        <dbReference type="Proteomes" id="UP000316092"/>
    </source>
</evidence>
<dbReference type="RefSeq" id="WP_143721696.1">
    <property type="nucleotide sequence ID" value="NZ_VKDB01000023.1"/>
</dbReference>
<gene>
    <name evidence="2" type="ORF">FNU79_15420</name>
</gene>
<evidence type="ECO:0008006" key="4">
    <source>
        <dbReference type="Google" id="ProtNLM"/>
    </source>
</evidence>
<protein>
    <recommendedName>
        <fullName evidence="4">SH3 domain-containing protein</fullName>
    </recommendedName>
</protein>
<sequence>MKRKVLFPSLVALLSVGAAAAWATPDKVAECRGSAYTCKLPNPSPPKGKSCGGVNRLKNPLTGGCAFPLLGPAPLVDGLGGVIGTASSQGISINYGQRKLIRVNGVTASYVFALGVRLQEGDAAGSAYVVSGWLPLSSVAPQGNMPAAMPQVAAPTSPPGLLKRYTITGGSAKIRSQYAEFKVTPSAPLGPNSHQNVGDYLSRPTPSGQGVVNFLYSLPGSGGVATDTLPVGSAFVAASGITPQAVPMYDGHTRVAQKMTFVYGRVPDRLSGWRYGWIARWAITPVEGGK</sequence>
<feature type="chain" id="PRO_5021805537" description="SH3 domain-containing protein" evidence="1">
    <location>
        <begin position="24"/>
        <end position="290"/>
    </location>
</feature>
<organism evidence="2 3">
    <name type="scientific">Deinococcus detaillensis</name>
    <dbReference type="NCBI Taxonomy" id="2592048"/>
    <lineage>
        <taxon>Bacteria</taxon>
        <taxon>Thermotogati</taxon>
        <taxon>Deinococcota</taxon>
        <taxon>Deinococci</taxon>
        <taxon>Deinococcales</taxon>
        <taxon>Deinococcaceae</taxon>
        <taxon>Deinococcus</taxon>
    </lineage>
</organism>
<dbReference type="EMBL" id="VKDB01000023">
    <property type="protein sequence ID" value="TSA81393.1"/>
    <property type="molecule type" value="Genomic_DNA"/>
</dbReference>
<evidence type="ECO:0000256" key="1">
    <source>
        <dbReference type="SAM" id="SignalP"/>
    </source>
</evidence>
<dbReference type="Proteomes" id="UP000316092">
    <property type="component" value="Unassembled WGS sequence"/>
</dbReference>
<name>A0A553UMI3_9DEIO</name>
<proteinExistence type="predicted"/>
<dbReference type="AlphaFoldDB" id="A0A553UMI3"/>
<evidence type="ECO:0000313" key="2">
    <source>
        <dbReference type="EMBL" id="TSA81393.1"/>
    </source>
</evidence>
<keyword evidence="3" id="KW-1185">Reference proteome</keyword>
<comment type="caution">
    <text evidence="2">The sequence shown here is derived from an EMBL/GenBank/DDBJ whole genome shotgun (WGS) entry which is preliminary data.</text>
</comment>
<dbReference type="OrthoDB" id="5379971at2"/>
<feature type="signal peptide" evidence="1">
    <location>
        <begin position="1"/>
        <end position="23"/>
    </location>
</feature>
<accession>A0A553UMI3</accession>
<reference evidence="2 3" key="1">
    <citation type="submission" date="2019-07" db="EMBL/GenBank/DDBJ databases">
        <title>Deinococcus detaillus sp. nov., isolated from humus soil in Antarctica.</title>
        <authorList>
            <person name="Zhang K."/>
        </authorList>
    </citation>
    <scope>NUCLEOTIDE SEQUENCE [LARGE SCALE GENOMIC DNA]</scope>
    <source>
        <strain evidence="2 3">H1</strain>
    </source>
</reference>
<keyword evidence="1" id="KW-0732">Signal</keyword>